<dbReference type="PATRIC" id="fig|1265738.3.peg.5808"/>
<reference evidence="2 3" key="1">
    <citation type="journal article" date="2013" name="Mar. Genomics">
        <title>Expression of sulfatases in Rhodopirellula baltica and the diversity of sulfatases in the genus Rhodopirellula.</title>
        <authorList>
            <person name="Wegner C.E."/>
            <person name="Richter-Heitmann T."/>
            <person name="Klindworth A."/>
            <person name="Klockow C."/>
            <person name="Richter M."/>
            <person name="Achstetter T."/>
            <person name="Glockner F.O."/>
            <person name="Harder J."/>
        </authorList>
    </citation>
    <scope>NUCLEOTIDE SEQUENCE [LARGE SCALE GENOMIC DNA]</scope>
    <source>
        <strain evidence="2 3">SM1</strain>
    </source>
</reference>
<dbReference type="AlphaFoldDB" id="M5RD00"/>
<feature type="region of interest" description="Disordered" evidence="1">
    <location>
        <begin position="1"/>
        <end position="26"/>
    </location>
</feature>
<evidence type="ECO:0000256" key="1">
    <source>
        <dbReference type="SAM" id="MobiDB-lite"/>
    </source>
</evidence>
<sequence length="41" mass="4543">MTKNRNLGGSIDANFDDLPADLKDPKGDTEIWENNLLLRAA</sequence>
<evidence type="ECO:0000313" key="3">
    <source>
        <dbReference type="Proteomes" id="UP000011991"/>
    </source>
</evidence>
<dbReference type="Proteomes" id="UP000011991">
    <property type="component" value="Unassembled WGS sequence"/>
</dbReference>
<name>M5RD00_9BACT</name>
<evidence type="ECO:0000313" key="2">
    <source>
        <dbReference type="EMBL" id="EMI17265.1"/>
    </source>
</evidence>
<keyword evidence="3" id="KW-1185">Reference proteome</keyword>
<gene>
    <name evidence="2" type="ORF">RMSM_05811</name>
</gene>
<accession>M5RD00</accession>
<proteinExistence type="predicted"/>
<dbReference type="EMBL" id="ANOG01000829">
    <property type="protein sequence ID" value="EMI17265.1"/>
    <property type="molecule type" value="Genomic_DNA"/>
</dbReference>
<organism evidence="2 3">
    <name type="scientific">Rhodopirellula maiorica SM1</name>
    <dbReference type="NCBI Taxonomy" id="1265738"/>
    <lineage>
        <taxon>Bacteria</taxon>
        <taxon>Pseudomonadati</taxon>
        <taxon>Planctomycetota</taxon>
        <taxon>Planctomycetia</taxon>
        <taxon>Pirellulales</taxon>
        <taxon>Pirellulaceae</taxon>
        <taxon>Novipirellula</taxon>
    </lineage>
</organism>
<protein>
    <submittedName>
        <fullName evidence="2">Uncharacterized protein</fullName>
    </submittedName>
</protein>
<comment type="caution">
    <text evidence="2">The sequence shown here is derived from an EMBL/GenBank/DDBJ whole genome shotgun (WGS) entry which is preliminary data.</text>
</comment>